<organism evidence="5 6">
    <name type="scientific">Microbacterium paludicola</name>
    <dbReference type="NCBI Taxonomy" id="300019"/>
    <lineage>
        <taxon>Bacteria</taxon>
        <taxon>Bacillati</taxon>
        <taxon>Actinomycetota</taxon>
        <taxon>Actinomycetes</taxon>
        <taxon>Micrococcales</taxon>
        <taxon>Microbacteriaceae</taxon>
        <taxon>Microbacterium</taxon>
    </lineage>
</organism>
<keyword evidence="6" id="KW-1185">Reference proteome</keyword>
<gene>
    <name evidence="5" type="ORF">QE367_003132</name>
</gene>
<reference evidence="5 6" key="1">
    <citation type="submission" date="2023-08" db="EMBL/GenBank/DDBJ databases">
        <title>Functional and genomic diversity of the sorghum phyllosphere microbiome.</title>
        <authorList>
            <person name="Shade A."/>
        </authorList>
    </citation>
    <scope>NUCLEOTIDE SEQUENCE [LARGE SCALE GENOMIC DNA]</scope>
    <source>
        <strain evidence="5 6">SORGH_AS_0919</strain>
    </source>
</reference>
<name>A0ABU1I4V9_9MICO</name>
<evidence type="ECO:0000313" key="6">
    <source>
        <dbReference type="Proteomes" id="UP001260188"/>
    </source>
</evidence>
<keyword evidence="5" id="KW-0224">Dipeptidase</keyword>
<dbReference type="Proteomes" id="UP001260188">
    <property type="component" value="Unassembled WGS sequence"/>
</dbReference>
<evidence type="ECO:0000313" key="5">
    <source>
        <dbReference type="EMBL" id="MDR6168928.1"/>
    </source>
</evidence>
<proteinExistence type="inferred from homology"/>
<dbReference type="GO" id="GO:0016805">
    <property type="term" value="F:dipeptidase activity"/>
    <property type="evidence" value="ECO:0007669"/>
    <property type="project" value="UniProtKB-KW"/>
</dbReference>
<evidence type="ECO:0000256" key="3">
    <source>
        <dbReference type="ARBA" id="ARBA00022801"/>
    </source>
</evidence>
<dbReference type="SUPFAM" id="SSF52317">
    <property type="entry name" value="Class I glutamine amidotransferase-like"/>
    <property type="match status" value="1"/>
</dbReference>
<evidence type="ECO:0000256" key="4">
    <source>
        <dbReference type="ARBA" id="ARBA00022825"/>
    </source>
</evidence>
<comment type="similarity">
    <text evidence="1">Belongs to the peptidase S51 family.</text>
</comment>
<dbReference type="InterPro" id="IPR005320">
    <property type="entry name" value="Peptidase_S51"/>
</dbReference>
<sequence>MSAVPDSVTGVRLLLLSLHPGALRPFLDDGDRPGPIVYIDDAQAAFRDAPFVAAEREAVRSFGRDVIDATLRDTAPEDADRLLSRAGAVYVAGGSTFALLEALRLSGNDDVLVDHVRRGLPYIGLSAGSIVAGPDVTPASLMDDPADGRALETHDGLGLIDATPIPHADGQLPQYPPELIRRTIDTYGSDFALLPLRDDQALLVEDGSATVIASR</sequence>
<keyword evidence="3 5" id="KW-0378">Hydrolase</keyword>
<keyword evidence="2" id="KW-0645">Protease</keyword>
<comment type="caution">
    <text evidence="5">The sequence shown here is derived from an EMBL/GenBank/DDBJ whole genome shotgun (WGS) entry which is preliminary data.</text>
</comment>
<dbReference type="InterPro" id="IPR029062">
    <property type="entry name" value="Class_I_gatase-like"/>
</dbReference>
<dbReference type="EMBL" id="JAVIZA010000001">
    <property type="protein sequence ID" value="MDR6168928.1"/>
    <property type="molecule type" value="Genomic_DNA"/>
</dbReference>
<dbReference type="PANTHER" id="PTHR20842">
    <property type="entry name" value="PROTEASE S51 ALPHA-ASPARTYL DIPEPTIDASE"/>
    <property type="match status" value="1"/>
</dbReference>
<evidence type="ECO:0000256" key="2">
    <source>
        <dbReference type="ARBA" id="ARBA00022670"/>
    </source>
</evidence>
<protein>
    <submittedName>
        <fullName evidence="5">Dipeptidase E</fullName>
        <ecNumber evidence="5">3.4.13.21</ecNumber>
    </submittedName>
</protein>
<dbReference type="EC" id="3.4.13.21" evidence="5"/>
<dbReference type="PANTHER" id="PTHR20842:SF0">
    <property type="entry name" value="ALPHA-ASPARTYL DIPEPTIDASE"/>
    <property type="match status" value="1"/>
</dbReference>
<keyword evidence="4" id="KW-0720">Serine protease</keyword>
<dbReference type="Gene3D" id="3.40.50.880">
    <property type="match status" value="1"/>
</dbReference>
<dbReference type="Pfam" id="PF03575">
    <property type="entry name" value="Peptidase_S51"/>
    <property type="match status" value="1"/>
</dbReference>
<evidence type="ECO:0000256" key="1">
    <source>
        <dbReference type="ARBA" id="ARBA00006534"/>
    </source>
</evidence>
<accession>A0ABU1I4V9</accession>